<name>A0A6G1LBV8_9PEZI</name>
<organism evidence="1 2">
    <name type="scientific">Teratosphaeria nubilosa</name>
    <dbReference type="NCBI Taxonomy" id="161662"/>
    <lineage>
        <taxon>Eukaryota</taxon>
        <taxon>Fungi</taxon>
        <taxon>Dikarya</taxon>
        <taxon>Ascomycota</taxon>
        <taxon>Pezizomycotina</taxon>
        <taxon>Dothideomycetes</taxon>
        <taxon>Dothideomycetidae</taxon>
        <taxon>Mycosphaerellales</taxon>
        <taxon>Teratosphaeriaceae</taxon>
        <taxon>Teratosphaeria</taxon>
    </lineage>
</organism>
<reference evidence="1" key="1">
    <citation type="journal article" date="2020" name="Stud. Mycol.">
        <title>101 Dothideomycetes genomes: a test case for predicting lifestyles and emergence of pathogens.</title>
        <authorList>
            <person name="Haridas S."/>
            <person name="Albert R."/>
            <person name="Binder M."/>
            <person name="Bloem J."/>
            <person name="Labutti K."/>
            <person name="Salamov A."/>
            <person name="Andreopoulos B."/>
            <person name="Baker S."/>
            <person name="Barry K."/>
            <person name="Bills G."/>
            <person name="Bluhm B."/>
            <person name="Cannon C."/>
            <person name="Castanera R."/>
            <person name="Culley D."/>
            <person name="Daum C."/>
            <person name="Ezra D."/>
            <person name="Gonzalez J."/>
            <person name="Henrissat B."/>
            <person name="Kuo A."/>
            <person name="Liang C."/>
            <person name="Lipzen A."/>
            <person name="Lutzoni F."/>
            <person name="Magnuson J."/>
            <person name="Mondo S."/>
            <person name="Nolan M."/>
            <person name="Ohm R."/>
            <person name="Pangilinan J."/>
            <person name="Park H.-J."/>
            <person name="Ramirez L."/>
            <person name="Alfaro M."/>
            <person name="Sun H."/>
            <person name="Tritt A."/>
            <person name="Yoshinaga Y."/>
            <person name="Zwiers L.-H."/>
            <person name="Turgeon B."/>
            <person name="Goodwin S."/>
            <person name="Spatafora J."/>
            <person name="Crous P."/>
            <person name="Grigoriev I."/>
        </authorList>
    </citation>
    <scope>NUCLEOTIDE SEQUENCE</scope>
    <source>
        <strain evidence="1">CBS 116005</strain>
    </source>
</reference>
<dbReference type="AlphaFoldDB" id="A0A6G1LBV8"/>
<protein>
    <submittedName>
        <fullName evidence="1">Uncharacterized protein</fullName>
    </submittedName>
</protein>
<dbReference type="Proteomes" id="UP000799436">
    <property type="component" value="Unassembled WGS sequence"/>
</dbReference>
<dbReference type="EMBL" id="ML995826">
    <property type="protein sequence ID" value="KAF2770423.1"/>
    <property type="molecule type" value="Genomic_DNA"/>
</dbReference>
<gene>
    <name evidence="1" type="ORF">EJ03DRAFT_67610</name>
</gene>
<accession>A0A6G1LBV8</accession>
<sequence>MYEQSPVASSLFAAVSSSTCTTNSSLSSIVSFDQRDFCMVPSASSEVEFGRFPSHISRDPPPTLACMLTSLKISCIYKSHTPSTLILNCMHEHNCGDGVMEAVCRYMFAFDSAINYIGFILAWPIAEYTHSYHDFKL</sequence>
<proteinExistence type="predicted"/>
<evidence type="ECO:0000313" key="2">
    <source>
        <dbReference type="Proteomes" id="UP000799436"/>
    </source>
</evidence>
<keyword evidence="2" id="KW-1185">Reference proteome</keyword>
<evidence type="ECO:0000313" key="1">
    <source>
        <dbReference type="EMBL" id="KAF2770423.1"/>
    </source>
</evidence>